<proteinExistence type="predicted"/>
<dbReference type="EMBL" id="UAVW01000001">
    <property type="protein sequence ID" value="SQB04615.1"/>
    <property type="molecule type" value="Genomic_DNA"/>
</dbReference>
<protein>
    <submittedName>
        <fullName evidence="1">Uncharacterized protein</fullName>
    </submittedName>
</protein>
<dbReference type="Proteomes" id="UP000095512">
    <property type="component" value="Unassembled WGS sequence"/>
</dbReference>
<organism evidence="1 3">
    <name type="scientific">Enterocloster clostridioformis</name>
    <dbReference type="NCBI Taxonomy" id="1531"/>
    <lineage>
        <taxon>Bacteria</taxon>
        <taxon>Bacillati</taxon>
        <taxon>Bacillota</taxon>
        <taxon>Clostridia</taxon>
        <taxon>Lachnospirales</taxon>
        <taxon>Lachnospiraceae</taxon>
        <taxon>Enterocloster</taxon>
    </lineage>
</organism>
<evidence type="ECO:0000313" key="3">
    <source>
        <dbReference type="Proteomes" id="UP000095512"/>
    </source>
</evidence>
<name>A0A174VAM0_9FIRM</name>
<accession>A0A174VAM0</accession>
<reference evidence="1 3" key="1">
    <citation type="submission" date="2015-09" db="EMBL/GenBank/DDBJ databases">
        <authorList>
            <consortium name="Pathogen Informatics"/>
        </authorList>
    </citation>
    <scope>NUCLEOTIDE SEQUENCE [LARGE SCALE GENOMIC DNA]</scope>
    <source>
        <strain evidence="1 3">2789STDY5834865</strain>
    </source>
</reference>
<reference evidence="2 4" key="2">
    <citation type="submission" date="2018-06" db="EMBL/GenBank/DDBJ databases">
        <authorList>
            <consortium name="Pathogen Informatics"/>
            <person name="Doyle S."/>
        </authorList>
    </citation>
    <scope>NUCLEOTIDE SEQUENCE [LARGE SCALE GENOMIC DNA]</scope>
    <source>
        <strain evidence="2 4">NCTC11224</strain>
    </source>
</reference>
<dbReference type="Proteomes" id="UP000251853">
    <property type="component" value="Unassembled WGS sequence"/>
</dbReference>
<evidence type="ECO:0000313" key="2">
    <source>
        <dbReference type="EMBL" id="SQB04615.1"/>
    </source>
</evidence>
<evidence type="ECO:0000313" key="1">
    <source>
        <dbReference type="EMBL" id="CUQ28139.1"/>
    </source>
</evidence>
<dbReference type="EMBL" id="CZAB01000151">
    <property type="protein sequence ID" value="CUQ28139.1"/>
    <property type="molecule type" value="Genomic_DNA"/>
</dbReference>
<evidence type="ECO:0000313" key="4">
    <source>
        <dbReference type="Proteomes" id="UP000251853"/>
    </source>
</evidence>
<gene>
    <name evidence="1" type="ORF">ERS852480_05326</name>
    <name evidence="2" type="ORF">NCTC11224_01033</name>
</gene>
<dbReference type="AlphaFoldDB" id="A0A174VAM0"/>
<keyword evidence="4" id="KW-1185">Reference proteome</keyword>
<sequence length="75" mass="8739">MMGQSIMESRTQNARKFHIAMKTVEKYIRMTHVHVEVVRNSKNVVDVIVQDKNHKLCADSRLYAIFPICYTVISD</sequence>